<protein>
    <recommendedName>
        <fullName evidence="5">Holin</fullName>
    </recommendedName>
</protein>
<name>A0A1H1BSP0_9LACT</name>
<evidence type="ECO:0000256" key="1">
    <source>
        <dbReference type="SAM" id="Phobius"/>
    </source>
</evidence>
<evidence type="ECO:0000313" key="3">
    <source>
        <dbReference type="EMBL" id="SDQ54911.1"/>
    </source>
</evidence>
<evidence type="ECO:0000313" key="2">
    <source>
        <dbReference type="EMBL" id="SDQ04511.1"/>
    </source>
</evidence>
<dbReference type="EMBL" id="FNJW01000008">
    <property type="protein sequence ID" value="SDQ04511.1"/>
    <property type="molecule type" value="Genomic_DNA"/>
</dbReference>
<dbReference type="EMBL" id="FNJW01000008">
    <property type="protein sequence ID" value="SDQ54911.1"/>
    <property type="molecule type" value="Genomic_DNA"/>
</dbReference>
<reference evidence="4" key="2">
    <citation type="submission" date="2016-10" db="EMBL/GenBank/DDBJ databases">
        <authorList>
            <person name="Varghese N."/>
            <person name="Submissions S."/>
        </authorList>
    </citation>
    <scope>NUCLEOTIDE SEQUENCE [LARGE SCALE GENOMIC DNA]</scope>
    <source>
        <strain evidence="4">MPL-11</strain>
    </source>
</reference>
<keyword evidence="4" id="KW-1185">Reference proteome</keyword>
<dbReference type="Proteomes" id="UP000199481">
    <property type="component" value="Unassembled WGS sequence"/>
</dbReference>
<feature type="transmembrane region" description="Helical" evidence="1">
    <location>
        <begin position="36"/>
        <end position="56"/>
    </location>
</feature>
<dbReference type="RefSeq" id="WP_089974662.1">
    <property type="nucleotide sequence ID" value="NZ_CP084916.1"/>
</dbReference>
<dbReference type="AlphaFoldDB" id="A0A1H1BSP0"/>
<sequence>MESILTTLILSAIGGSIVVSGITEVVKQNSKLSGIWVIVFALVVGVVLFGAIALVFDLPLAESLLTGFLTGWASVGAFNSYDQTKGGI</sequence>
<organism evidence="3 4">
    <name type="scientific">Carnobacterium viridans</name>
    <dbReference type="NCBI Taxonomy" id="174587"/>
    <lineage>
        <taxon>Bacteria</taxon>
        <taxon>Bacillati</taxon>
        <taxon>Bacillota</taxon>
        <taxon>Bacilli</taxon>
        <taxon>Lactobacillales</taxon>
        <taxon>Carnobacteriaceae</taxon>
        <taxon>Carnobacterium</taxon>
    </lineage>
</organism>
<gene>
    <name evidence="2" type="ORF">SAMN04487752_0328</name>
    <name evidence="3" type="ORF">SAMN04487752_2722</name>
</gene>
<evidence type="ECO:0000313" key="4">
    <source>
        <dbReference type="Proteomes" id="UP000199481"/>
    </source>
</evidence>
<keyword evidence="1" id="KW-1133">Transmembrane helix</keyword>
<reference evidence="3" key="1">
    <citation type="submission" date="2016-10" db="EMBL/GenBank/DDBJ databases">
        <authorList>
            <person name="de Groot N.N."/>
        </authorList>
    </citation>
    <scope>NUCLEOTIDE SEQUENCE [LARGE SCALE GENOMIC DNA]</scope>
    <source>
        <strain evidence="3">MPL-11</strain>
    </source>
</reference>
<keyword evidence="1" id="KW-0812">Transmembrane</keyword>
<accession>A0A1H1BSP0</accession>
<keyword evidence="1" id="KW-0472">Membrane</keyword>
<proteinExistence type="predicted"/>
<dbReference type="OrthoDB" id="2156863at2"/>
<evidence type="ECO:0008006" key="5">
    <source>
        <dbReference type="Google" id="ProtNLM"/>
    </source>
</evidence>